<evidence type="ECO:0000256" key="1">
    <source>
        <dbReference type="SAM" id="MobiDB-lite"/>
    </source>
</evidence>
<organism evidence="2 3">
    <name type="scientific">Paracoccus yeei</name>
    <dbReference type="NCBI Taxonomy" id="147645"/>
    <lineage>
        <taxon>Bacteria</taxon>
        <taxon>Pseudomonadati</taxon>
        <taxon>Pseudomonadota</taxon>
        <taxon>Alphaproteobacteria</taxon>
        <taxon>Rhodobacterales</taxon>
        <taxon>Paracoccaceae</taxon>
        <taxon>Paracoccus</taxon>
    </lineage>
</organism>
<evidence type="ECO:0000313" key="2">
    <source>
        <dbReference type="EMBL" id="ATQ56708.1"/>
    </source>
</evidence>
<name>A0A2D2C2I2_9RHOB</name>
<dbReference type="Proteomes" id="UP000229314">
    <property type="component" value="Chromosome"/>
</dbReference>
<reference evidence="2 3" key="1">
    <citation type="submission" date="2017-10" db="EMBL/GenBank/DDBJ databases">
        <title>Complete genome sequence of Paracoccus yeei TT13 isolated from human skin.</title>
        <authorList>
            <person name="Lee K."/>
            <person name="Lim J.Y."/>
            <person name="Hwang I."/>
        </authorList>
    </citation>
    <scope>NUCLEOTIDE SEQUENCE [LARGE SCALE GENOMIC DNA]</scope>
    <source>
        <strain evidence="2 3">TT13</strain>
    </source>
</reference>
<dbReference type="AlphaFoldDB" id="A0A2D2C2I2"/>
<sequence length="67" mass="7544">MKRPNPLPPDLMTPAERRTELCGLLALGLIRSRMRDDGKVSDDTGESCLHYPPDQCRHATRKPTEKA</sequence>
<evidence type="ECO:0000313" key="3">
    <source>
        <dbReference type="Proteomes" id="UP000229314"/>
    </source>
</evidence>
<proteinExistence type="predicted"/>
<feature type="region of interest" description="Disordered" evidence="1">
    <location>
        <begin position="37"/>
        <end position="67"/>
    </location>
</feature>
<protein>
    <submittedName>
        <fullName evidence="2">Uncharacterized protein</fullName>
    </submittedName>
</protein>
<accession>A0A2D2C2I2</accession>
<dbReference type="EMBL" id="CP024422">
    <property type="protein sequence ID" value="ATQ56708.1"/>
    <property type="molecule type" value="Genomic_DNA"/>
</dbReference>
<gene>
    <name evidence="2" type="ORF">PYTT13_13510</name>
</gene>